<dbReference type="SMART" id="SM00025">
    <property type="entry name" value="Pumilio"/>
    <property type="match status" value="2"/>
</dbReference>
<comment type="caution">
    <text evidence="6">The sequence shown here is derived from an EMBL/GenBank/DDBJ whole genome shotgun (WGS) entry which is preliminary data.</text>
</comment>
<evidence type="ECO:0000256" key="4">
    <source>
        <dbReference type="PROSITE-ProRule" id="PRU00317"/>
    </source>
</evidence>
<dbReference type="PANTHER" id="PTHR12537">
    <property type="entry name" value="RNA BINDING PROTEIN PUMILIO-RELATED"/>
    <property type="match status" value="1"/>
</dbReference>
<dbReference type="AlphaFoldDB" id="A0A2P5CTI3"/>
<evidence type="ECO:0000256" key="1">
    <source>
        <dbReference type="ARBA" id="ARBA00022737"/>
    </source>
</evidence>
<keyword evidence="1" id="KW-0677">Repeat</keyword>
<evidence type="ECO:0000256" key="3">
    <source>
        <dbReference type="ARBA" id="ARBA00022884"/>
    </source>
</evidence>
<dbReference type="InterPro" id="IPR001313">
    <property type="entry name" value="Pumilio_RNA-bd_rpt"/>
</dbReference>
<keyword evidence="7" id="KW-1185">Reference proteome</keyword>
<feature type="compositionally biased region" description="Basic and acidic residues" evidence="5">
    <location>
        <begin position="37"/>
        <end position="47"/>
    </location>
</feature>
<reference evidence="7" key="1">
    <citation type="submission" date="2016-06" db="EMBL/GenBank/DDBJ databases">
        <title>Parallel loss of symbiosis genes in relatives of nitrogen-fixing non-legume Parasponia.</title>
        <authorList>
            <person name="Van Velzen R."/>
            <person name="Holmer R."/>
            <person name="Bu F."/>
            <person name="Rutten L."/>
            <person name="Van Zeijl A."/>
            <person name="Liu W."/>
            <person name="Santuari L."/>
            <person name="Cao Q."/>
            <person name="Sharma T."/>
            <person name="Shen D."/>
            <person name="Roswanjaya Y."/>
            <person name="Wardhani T."/>
            <person name="Kalhor M.S."/>
            <person name="Jansen J."/>
            <person name="Van den Hoogen J."/>
            <person name="Gungor B."/>
            <person name="Hartog M."/>
            <person name="Hontelez J."/>
            <person name="Verver J."/>
            <person name="Yang W.-C."/>
            <person name="Schijlen E."/>
            <person name="Repin R."/>
            <person name="Schilthuizen M."/>
            <person name="Schranz E."/>
            <person name="Heidstra R."/>
            <person name="Miyata K."/>
            <person name="Fedorova E."/>
            <person name="Kohlen W."/>
            <person name="Bisseling T."/>
            <person name="Smit S."/>
            <person name="Geurts R."/>
        </authorList>
    </citation>
    <scope>NUCLEOTIDE SEQUENCE [LARGE SCALE GENOMIC DNA]</scope>
    <source>
        <strain evidence="7">cv. WU1-14</strain>
    </source>
</reference>
<accession>A0A2P5CTI3</accession>
<dbReference type="OrthoDB" id="1141894at2759"/>
<dbReference type="PANTHER" id="PTHR12537:SF137">
    <property type="entry name" value="PUMILIO HOMOLOG 16-RELATED"/>
    <property type="match status" value="1"/>
</dbReference>
<dbReference type="EMBL" id="JXTB01000096">
    <property type="protein sequence ID" value="PON64347.1"/>
    <property type="molecule type" value="Genomic_DNA"/>
</dbReference>
<dbReference type="PROSITE" id="PS50302">
    <property type="entry name" value="PUM"/>
    <property type="match status" value="1"/>
</dbReference>
<dbReference type="InterPro" id="IPR011989">
    <property type="entry name" value="ARM-like"/>
</dbReference>
<evidence type="ECO:0000256" key="5">
    <source>
        <dbReference type="SAM" id="MobiDB-lite"/>
    </source>
</evidence>
<dbReference type="SUPFAM" id="SSF48371">
    <property type="entry name" value="ARM repeat"/>
    <property type="match status" value="1"/>
</dbReference>
<dbReference type="Proteomes" id="UP000237105">
    <property type="component" value="Unassembled WGS sequence"/>
</dbReference>
<proteinExistence type="predicted"/>
<sequence length="211" mass="23643">MRGRGTRSSSSKPRISTNPFLCQDDSTDGQETTVVNGHDHQDQSTQREHSSFVQGIAIYMNIVVAKAAVTYDGSSLLQEKLKSNNKLIFSGVYDYLFEVMTNRYGQYVFAKLIEICDPSQLHRIAHHICSSQLMTNKIGYSVVVQCLNTPSTRQNEELYEQIVRHCLELATNEHGCIALNECITCIRGPRRSQLFNVISSNAVHLSQDPSG</sequence>
<dbReference type="GO" id="GO:0005737">
    <property type="term" value="C:cytoplasm"/>
    <property type="evidence" value="ECO:0007669"/>
    <property type="project" value="TreeGrafter"/>
</dbReference>
<dbReference type="Gene3D" id="1.25.10.10">
    <property type="entry name" value="Leucine-rich Repeat Variant"/>
    <property type="match status" value="2"/>
</dbReference>
<evidence type="ECO:0000313" key="7">
    <source>
        <dbReference type="Proteomes" id="UP000237105"/>
    </source>
</evidence>
<name>A0A2P5CTI3_PARAD</name>
<feature type="compositionally biased region" description="Polar residues" evidence="5">
    <location>
        <begin position="1"/>
        <end position="20"/>
    </location>
</feature>
<protein>
    <submittedName>
        <fullName evidence="6">Coatomer beta subunit</fullName>
    </submittedName>
</protein>
<keyword evidence="2" id="KW-0810">Translation regulation</keyword>
<keyword evidence="3" id="KW-0694">RNA-binding</keyword>
<evidence type="ECO:0000256" key="2">
    <source>
        <dbReference type="ARBA" id="ARBA00022845"/>
    </source>
</evidence>
<organism evidence="6 7">
    <name type="scientific">Parasponia andersonii</name>
    <name type="common">Sponia andersonii</name>
    <dbReference type="NCBI Taxonomy" id="3476"/>
    <lineage>
        <taxon>Eukaryota</taxon>
        <taxon>Viridiplantae</taxon>
        <taxon>Streptophyta</taxon>
        <taxon>Embryophyta</taxon>
        <taxon>Tracheophyta</taxon>
        <taxon>Spermatophyta</taxon>
        <taxon>Magnoliopsida</taxon>
        <taxon>eudicotyledons</taxon>
        <taxon>Gunneridae</taxon>
        <taxon>Pentapetalae</taxon>
        <taxon>rosids</taxon>
        <taxon>fabids</taxon>
        <taxon>Rosales</taxon>
        <taxon>Cannabaceae</taxon>
        <taxon>Parasponia</taxon>
    </lineage>
</organism>
<dbReference type="Pfam" id="PF00806">
    <property type="entry name" value="PUF"/>
    <property type="match status" value="2"/>
</dbReference>
<dbReference type="GO" id="GO:0006417">
    <property type="term" value="P:regulation of translation"/>
    <property type="evidence" value="ECO:0007669"/>
    <property type="project" value="UniProtKB-KW"/>
</dbReference>
<feature type="region of interest" description="Disordered" evidence="5">
    <location>
        <begin position="1"/>
        <end position="47"/>
    </location>
</feature>
<gene>
    <name evidence="6" type="ORF">PanWU01x14_124160</name>
</gene>
<evidence type="ECO:0000313" key="6">
    <source>
        <dbReference type="EMBL" id="PON64347.1"/>
    </source>
</evidence>
<dbReference type="InterPro" id="IPR016024">
    <property type="entry name" value="ARM-type_fold"/>
</dbReference>
<dbReference type="GO" id="GO:0003729">
    <property type="term" value="F:mRNA binding"/>
    <property type="evidence" value="ECO:0007669"/>
    <property type="project" value="TreeGrafter"/>
</dbReference>
<feature type="repeat" description="Pumilio" evidence="4">
    <location>
        <begin position="91"/>
        <end position="126"/>
    </location>
</feature>